<evidence type="ECO:0000313" key="14">
    <source>
        <dbReference type="EMBL" id="VEN36252.1"/>
    </source>
</evidence>
<evidence type="ECO:0000313" key="15">
    <source>
        <dbReference type="Proteomes" id="UP000410492"/>
    </source>
</evidence>
<comment type="similarity">
    <text evidence="1">Belongs to the protein kinase superfamily. CAMK Ser/Thr protein kinase family. SNF1 subfamily.</text>
</comment>
<feature type="binding site" evidence="10">
    <location>
        <position position="40"/>
    </location>
    <ligand>
        <name>ATP</name>
        <dbReference type="ChEBI" id="CHEBI:30616"/>
    </ligand>
</feature>
<keyword evidence="4" id="KW-0808">Transferase</keyword>
<dbReference type="GO" id="GO:0035556">
    <property type="term" value="P:intracellular signal transduction"/>
    <property type="evidence" value="ECO:0007669"/>
    <property type="project" value="TreeGrafter"/>
</dbReference>
<dbReference type="PROSITE" id="PS00107">
    <property type="entry name" value="PROTEIN_KINASE_ATP"/>
    <property type="match status" value="1"/>
</dbReference>
<comment type="catalytic activity">
    <reaction evidence="9">
        <text>L-seryl-[protein] + ATP = O-phospho-L-seryl-[protein] + ADP + H(+)</text>
        <dbReference type="Rhea" id="RHEA:17989"/>
        <dbReference type="Rhea" id="RHEA-COMP:9863"/>
        <dbReference type="Rhea" id="RHEA-COMP:11604"/>
        <dbReference type="ChEBI" id="CHEBI:15378"/>
        <dbReference type="ChEBI" id="CHEBI:29999"/>
        <dbReference type="ChEBI" id="CHEBI:30616"/>
        <dbReference type="ChEBI" id="CHEBI:83421"/>
        <dbReference type="ChEBI" id="CHEBI:456216"/>
        <dbReference type="EC" id="2.7.11.1"/>
    </reaction>
</comment>
<name>A0A653BL19_CALMS</name>
<keyword evidence="15" id="KW-1185">Reference proteome</keyword>
<feature type="compositionally biased region" description="Polar residues" evidence="11">
    <location>
        <begin position="408"/>
        <end position="425"/>
    </location>
</feature>
<dbReference type="InterPro" id="IPR000719">
    <property type="entry name" value="Prot_kinase_dom"/>
</dbReference>
<evidence type="ECO:0000259" key="12">
    <source>
        <dbReference type="PROSITE" id="PS50011"/>
    </source>
</evidence>
<feature type="domain" description="Protein kinase" evidence="12">
    <location>
        <begin position="11"/>
        <end position="263"/>
    </location>
</feature>
<dbReference type="GO" id="GO:0004674">
    <property type="term" value="F:protein serine/threonine kinase activity"/>
    <property type="evidence" value="ECO:0007669"/>
    <property type="project" value="UniProtKB-KW"/>
</dbReference>
<dbReference type="Gene3D" id="1.10.510.10">
    <property type="entry name" value="Transferase(Phosphotransferase) domain 1"/>
    <property type="match status" value="1"/>
</dbReference>
<dbReference type="SMART" id="SM00220">
    <property type="entry name" value="S_TKc"/>
    <property type="match status" value="1"/>
</dbReference>
<evidence type="ECO:0000256" key="5">
    <source>
        <dbReference type="ARBA" id="ARBA00022741"/>
    </source>
</evidence>
<keyword evidence="6" id="KW-0418">Kinase</keyword>
<dbReference type="Gene3D" id="3.30.310.80">
    <property type="entry name" value="Kinase associated domain 1, KA1"/>
    <property type="match status" value="1"/>
</dbReference>
<dbReference type="Pfam" id="PF00069">
    <property type="entry name" value="Pkinase"/>
    <property type="match status" value="1"/>
</dbReference>
<dbReference type="FunFam" id="1.10.510.10:FF:000271">
    <property type="entry name" value="Non-specific serine/threonine protein kinase"/>
    <property type="match status" value="1"/>
</dbReference>
<dbReference type="AlphaFoldDB" id="A0A653BL19"/>
<evidence type="ECO:0000259" key="13">
    <source>
        <dbReference type="PROSITE" id="PS50032"/>
    </source>
</evidence>
<dbReference type="GO" id="GO:0106310">
    <property type="term" value="F:protein serine kinase activity"/>
    <property type="evidence" value="ECO:0007669"/>
    <property type="project" value="RHEA"/>
</dbReference>
<feature type="compositionally biased region" description="Low complexity" evidence="11">
    <location>
        <begin position="388"/>
        <end position="398"/>
    </location>
</feature>
<dbReference type="OrthoDB" id="193931at2759"/>
<reference evidence="14 15" key="1">
    <citation type="submission" date="2019-01" db="EMBL/GenBank/DDBJ databases">
        <authorList>
            <person name="Sayadi A."/>
        </authorList>
    </citation>
    <scope>NUCLEOTIDE SEQUENCE [LARGE SCALE GENOMIC DNA]</scope>
</reference>
<dbReference type="InterPro" id="IPR001772">
    <property type="entry name" value="KA1_dom"/>
</dbReference>
<dbReference type="EC" id="2.7.11.1" evidence="2"/>
<sequence>MVRYQALKGLYEVERTIGCGGFAKVKLATHLATGEKVAIKIMNKAALDSDLPRVKLELKALQTLSHENICKLFQVIDTETHFFLIMEYCSGGELFDHIIEKNRLTESESRMFFRQIVSAVAYLHSAGFAHRDLKPENVLLDKYQNLKLIDFGLCANPDGGMTSPLLTSCGSPTYAAPELVTGKQYLGAEVDVWAMGVLLYALLSGTLPFDDVSVDALYKKILSGKYHEPPFISKQSLALLRSMLQVDPKKRITIKELLSHPWLTLGILEPVNFRGDDPKIHDPQCVEIMAKQHHVDPHTMWCKLKQWKYDYHTATYLILLMRKKRGSPLKLYNNVASKIISDTPKSTKADTPEIFMEKKCSTPRNQKSSPANGFTEPHTRRALKRVRSPIPEESSPIPTKKLIKDSTPKNTPNRDQPGSAANTPGSARKVFGSIERSFHKVVNVLTPRKTEVAIGKPALLTSKDLSNVSTTQCHSPEYVINRLSKALERKGIICKRKGFKLRGKTEPISGSVYGECSFELEICYLPNLGMNNMPTGTNTPTKSILKNVPLSVNVSKTCENDCNQVNRQEDNHHNFVGIRRKRLRGDAWCYKKVCEEVLALTSTDFQSIVESTV</sequence>
<dbReference type="InterPro" id="IPR028375">
    <property type="entry name" value="KA1/Ssp2_C"/>
</dbReference>
<feature type="compositionally biased region" description="Polar residues" evidence="11">
    <location>
        <begin position="362"/>
        <end position="372"/>
    </location>
</feature>
<dbReference type="EMBL" id="CAACVG010002236">
    <property type="protein sequence ID" value="VEN36252.1"/>
    <property type="molecule type" value="Genomic_DNA"/>
</dbReference>
<dbReference type="PROSITE" id="PS50032">
    <property type="entry name" value="KA1"/>
    <property type="match status" value="1"/>
</dbReference>
<dbReference type="GO" id="GO:0005737">
    <property type="term" value="C:cytoplasm"/>
    <property type="evidence" value="ECO:0007669"/>
    <property type="project" value="TreeGrafter"/>
</dbReference>
<evidence type="ECO:0000256" key="3">
    <source>
        <dbReference type="ARBA" id="ARBA00022527"/>
    </source>
</evidence>
<evidence type="ECO:0000256" key="8">
    <source>
        <dbReference type="ARBA" id="ARBA00047899"/>
    </source>
</evidence>
<comment type="catalytic activity">
    <reaction evidence="8">
        <text>L-threonyl-[protein] + ATP = O-phospho-L-threonyl-[protein] + ADP + H(+)</text>
        <dbReference type="Rhea" id="RHEA:46608"/>
        <dbReference type="Rhea" id="RHEA-COMP:11060"/>
        <dbReference type="Rhea" id="RHEA-COMP:11605"/>
        <dbReference type="ChEBI" id="CHEBI:15378"/>
        <dbReference type="ChEBI" id="CHEBI:30013"/>
        <dbReference type="ChEBI" id="CHEBI:30616"/>
        <dbReference type="ChEBI" id="CHEBI:61977"/>
        <dbReference type="ChEBI" id="CHEBI:456216"/>
        <dbReference type="EC" id="2.7.11.1"/>
    </reaction>
</comment>
<feature type="domain" description="KA1" evidence="13">
    <location>
        <begin position="509"/>
        <end position="603"/>
    </location>
</feature>
<dbReference type="PROSITE" id="PS00108">
    <property type="entry name" value="PROTEIN_KINASE_ST"/>
    <property type="match status" value="1"/>
</dbReference>
<dbReference type="FunFam" id="3.30.200.20:FF:000003">
    <property type="entry name" value="Non-specific serine/threonine protein kinase"/>
    <property type="match status" value="1"/>
</dbReference>
<dbReference type="Proteomes" id="UP000410492">
    <property type="component" value="Unassembled WGS sequence"/>
</dbReference>
<dbReference type="PANTHER" id="PTHR24346:SF30">
    <property type="entry name" value="MATERNAL EMBRYONIC LEUCINE ZIPPER KINASE"/>
    <property type="match status" value="1"/>
</dbReference>
<evidence type="ECO:0000256" key="9">
    <source>
        <dbReference type="ARBA" id="ARBA00048679"/>
    </source>
</evidence>
<dbReference type="PANTHER" id="PTHR24346">
    <property type="entry name" value="MAP/MICROTUBULE AFFINITY-REGULATING KINASE"/>
    <property type="match status" value="1"/>
</dbReference>
<keyword evidence="5 10" id="KW-0547">Nucleotide-binding</keyword>
<dbReference type="SUPFAM" id="SSF103243">
    <property type="entry name" value="KA1-like"/>
    <property type="match status" value="2"/>
</dbReference>
<accession>A0A653BL19</accession>
<dbReference type="SUPFAM" id="SSF56112">
    <property type="entry name" value="Protein kinase-like (PK-like)"/>
    <property type="match status" value="1"/>
</dbReference>
<evidence type="ECO:0000256" key="10">
    <source>
        <dbReference type="PROSITE-ProRule" id="PRU10141"/>
    </source>
</evidence>
<protein>
    <recommendedName>
        <fullName evidence="2">non-specific serine/threonine protein kinase</fullName>
        <ecNumber evidence="2">2.7.11.1</ecNumber>
    </recommendedName>
</protein>
<dbReference type="Pfam" id="PF02149">
    <property type="entry name" value="KA1"/>
    <property type="match status" value="1"/>
</dbReference>
<evidence type="ECO:0000256" key="11">
    <source>
        <dbReference type="SAM" id="MobiDB-lite"/>
    </source>
</evidence>
<evidence type="ECO:0000256" key="6">
    <source>
        <dbReference type="ARBA" id="ARBA00022777"/>
    </source>
</evidence>
<evidence type="ECO:0000256" key="7">
    <source>
        <dbReference type="ARBA" id="ARBA00022840"/>
    </source>
</evidence>
<evidence type="ECO:0000256" key="4">
    <source>
        <dbReference type="ARBA" id="ARBA00022679"/>
    </source>
</evidence>
<dbReference type="InterPro" id="IPR008271">
    <property type="entry name" value="Ser/Thr_kinase_AS"/>
</dbReference>
<evidence type="ECO:0000256" key="2">
    <source>
        <dbReference type="ARBA" id="ARBA00012513"/>
    </source>
</evidence>
<dbReference type="CDD" id="cd12198">
    <property type="entry name" value="MELK_C"/>
    <property type="match status" value="1"/>
</dbReference>
<dbReference type="GO" id="GO:0005524">
    <property type="term" value="F:ATP binding"/>
    <property type="evidence" value="ECO:0007669"/>
    <property type="project" value="UniProtKB-UniRule"/>
</dbReference>
<organism evidence="14 15">
    <name type="scientific">Callosobruchus maculatus</name>
    <name type="common">Southern cowpea weevil</name>
    <name type="synonym">Pulse bruchid</name>
    <dbReference type="NCBI Taxonomy" id="64391"/>
    <lineage>
        <taxon>Eukaryota</taxon>
        <taxon>Metazoa</taxon>
        <taxon>Ecdysozoa</taxon>
        <taxon>Arthropoda</taxon>
        <taxon>Hexapoda</taxon>
        <taxon>Insecta</taxon>
        <taxon>Pterygota</taxon>
        <taxon>Neoptera</taxon>
        <taxon>Endopterygota</taxon>
        <taxon>Coleoptera</taxon>
        <taxon>Polyphaga</taxon>
        <taxon>Cucujiformia</taxon>
        <taxon>Chrysomeloidea</taxon>
        <taxon>Chrysomelidae</taxon>
        <taxon>Bruchinae</taxon>
        <taxon>Bruchini</taxon>
        <taxon>Callosobruchus</taxon>
    </lineage>
</organism>
<dbReference type="CDD" id="cd14341">
    <property type="entry name" value="UBA_MELK"/>
    <property type="match status" value="1"/>
</dbReference>
<evidence type="ECO:0000256" key="1">
    <source>
        <dbReference type="ARBA" id="ARBA00006234"/>
    </source>
</evidence>
<dbReference type="InterPro" id="IPR011009">
    <property type="entry name" value="Kinase-like_dom_sf"/>
</dbReference>
<gene>
    <name evidence="14" type="ORF">CALMAC_LOCUS1921</name>
</gene>
<dbReference type="InterPro" id="IPR017441">
    <property type="entry name" value="Protein_kinase_ATP_BS"/>
</dbReference>
<keyword evidence="7 10" id="KW-0067">ATP-binding</keyword>
<proteinExistence type="inferred from homology"/>
<keyword evidence="3" id="KW-0723">Serine/threonine-protein kinase</keyword>
<dbReference type="PROSITE" id="PS50011">
    <property type="entry name" value="PROTEIN_KINASE_DOM"/>
    <property type="match status" value="1"/>
</dbReference>
<feature type="region of interest" description="Disordered" evidence="11">
    <location>
        <begin position="357"/>
        <end position="427"/>
    </location>
</feature>